<keyword evidence="3" id="KW-0804">Transcription</keyword>
<dbReference type="GO" id="GO:0003677">
    <property type="term" value="F:DNA binding"/>
    <property type="evidence" value="ECO:0007669"/>
    <property type="project" value="UniProtKB-KW"/>
</dbReference>
<dbReference type="SMART" id="SM00421">
    <property type="entry name" value="HTH_LUXR"/>
    <property type="match status" value="1"/>
</dbReference>
<comment type="caution">
    <text evidence="6">The sequence shown here is derived from an EMBL/GenBank/DDBJ whole genome shotgun (WGS) entry which is preliminary data.</text>
</comment>
<organism evidence="6 7">
    <name type="scientific">Nocardia nova</name>
    <dbReference type="NCBI Taxonomy" id="37330"/>
    <lineage>
        <taxon>Bacteria</taxon>
        <taxon>Bacillati</taxon>
        <taxon>Actinomycetota</taxon>
        <taxon>Actinomycetes</taxon>
        <taxon>Mycobacteriales</taxon>
        <taxon>Nocardiaceae</taxon>
        <taxon>Nocardia</taxon>
    </lineage>
</organism>
<evidence type="ECO:0000256" key="4">
    <source>
        <dbReference type="SAM" id="MobiDB-lite"/>
    </source>
</evidence>
<dbReference type="Pfam" id="PF00196">
    <property type="entry name" value="GerE"/>
    <property type="match status" value="1"/>
</dbReference>
<protein>
    <submittedName>
        <fullName evidence="6">LuxR family transcriptional regulator</fullName>
    </submittedName>
</protein>
<evidence type="ECO:0000256" key="1">
    <source>
        <dbReference type="ARBA" id="ARBA00023015"/>
    </source>
</evidence>
<sequence>MSPSQGENEEVAADTIIAAMREASGSRLTDLGRQLADLLDREQARRDDEIDRLRRTAQSLDHAVAELMTATSGTDLLRRTCRALADICSAERVLAATVENDRAVPVATVESLGGATTPAAYRLLPESVEARVLETGAALATDQPAAELRDLFPSGCTVMVVTVDDTPTLILHVAGRLAAAQHDSTALLLQVAGSCLRRLGLSARRTQQLNLLRASGMARENHAETATAEPETLPSPPAPSWTEPLTERESEVLRLIVRGASNTAIATELVITVDTVKSHVKRILRKLGATNRSELIARHSAAALTRRPIEPPSR</sequence>
<dbReference type="PANTHER" id="PTHR44688:SF16">
    <property type="entry name" value="DNA-BINDING TRANSCRIPTIONAL ACTIVATOR DEVR_DOSR"/>
    <property type="match status" value="1"/>
</dbReference>
<dbReference type="RefSeq" id="WP_104378024.1">
    <property type="nucleotide sequence ID" value="NZ_PSZC01000025.1"/>
</dbReference>
<dbReference type="SUPFAM" id="SSF46894">
    <property type="entry name" value="C-terminal effector domain of the bipartite response regulators"/>
    <property type="match status" value="1"/>
</dbReference>
<keyword evidence="2" id="KW-0238">DNA-binding</keyword>
<dbReference type="PROSITE" id="PS50043">
    <property type="entry name" value="HTH_LUXR_2"/>
    <property type="match status" value="1"/>
</dbReference>
<dbReference type="Gene3D" id="1.10.10.10">
    <property type="entry name" value="Winged helix-like DNA-binding domain superfamily/Winged helix DNA-binding domain"/>
    <property type="match status" value="1"/>
</dbReference>
<evidence type="ECO:0000256" key="2">
    <source>
        <dbReference type="ARBA" id="ARBA00023125"/>
    </source>
</evidence>
<proteinExistence type="predicted"/>
<dbReference type="InterPro" id="IPR036388">
    <property type="entry name" value="WH-like_DNA-bd_sf"/>
</dbReference>
<feature type="region of interest" description="Disordered" evidence="4">
    <location>
        <begin position="217"/>
        <end position="245"/>
    </location>
</feature>
<dbReference type="Proteomes" id="UP000239874">
    <property type="component" value="Unassembled WGS sequence"/>
</dbReference>
<dbReference type="CDD" id="cd06170">
    <property type="entry name" value="LuxR_C_like"/>
    <property type="match status" value="1"/>
</dbReference>
<evidence type="ECO:0000259" key="5">
    <source>
        <dbReference type="PROSITE" id="PS50043"/>
    </source>
</evidence>
<dbReference type="InterPro" id="IPR000792">
    <property type="entry name" value="Tscrpt_reg_LuxR_C"/>
</dbReference>
<evidence type="ECO:0000313" key="6">
    <source>
        <dbReference type="EMBL" id="PPJ35046.1"/>
    </source>
</evidence>
<gene>
    <name evidence="6" type="ORF">C5E45_27850</name>
</gene>
<dbReference type="PROSITE" id="PS00622">
    <property type="entry name" value="HTH_LUXR_1"/>
    <property type="match status" value="1"/>
</dbReference>
<feature type="domain" description="HTH luxR-type" evidence="5">
    <location>
        <begin position="238"/>
        <end position="303"/>
    </location>
</feature>
<evidence type="ECO:0000256" key="3">
    <source>
        <dbReference type="ARBA" id="ARBA00023163"/>
    </source>
</evidence>
<keyword evidence="1" id="KW-0805">Transcription regulation</keyword>
<dbReference type="PANTHER" id="PTHR44688">
    <property type="entry name" value="DNA-BINDING TRANSCRIPTIONAL ACTIVATOR DEVR_DOSR"/>
    <property type="match status" value="1"/>
</dbReference>
<dbReference type="InterPro" id="IPR016032">
    <property type="entry name" value="Sig_transdc_resp-reg_C-effctor"/>
</dbReference>
<reference evidence="6 7" key="1">
    <citation type="submission" date="2018-02" db="EMBL/GenBank/DDBJ databases">
        <title>8 Nocardia nova and 1 Nocardia cyriacigeorgica strain used for evolution to TMP-SMX.</title>
        <authorList>
            <person name="Mehta H."/>
            <person name="Weng J."/>
            <person name="Shamoo Y."/>
        </authorList>
    </citation>
    <scope>NUCLEOTIDE SEQUENCE [LARGE SCALE GENOMIC DNA]</scope>
    <source>
        <strain evidence="6 7">MDA3139</strain>
    </source>
</reference>
<accession>A0A2S6AII6</accession>
<evidence type="ECO:0000313" key="7">
    <source>
        <dbReference type="Proteomes" id="UP000239874"/>
    </source>
</evidence>
<dbReference type="GO" id="GO:0006355">
    <property type="term" value="P:regulation of DNA-templated transcription"/>
    <property type="evidence" value="ECO:0007669"/>
    <property type="project" value="InterPro"/>
</dbReference>
<dbReference type="PRINTS" id="PR00038">
    <property type="entry name" value="HTHLUXR"/>
</dbReference>
<dbReference type="EMBL" id="PSZC01000025">
    <property type="protein sequence ID" value="PPJ35046.1"/>
    <property type="molecule type" value="Genomic_DNA"/>
</dbReference>
<dbReference type="AlphaFoldDB" id="A0A2S6AII6"/>
<dbReference type="OrthoDB" id="161302at2"/>
<name>A0A2S6AII6_9NOCA</name>